<dbReference type="CDD" id="cd00833">
    <property type="entry name" value="PKS"/>
    <property type="match status" value="1"/>
</dbReference>
<feature type="region of interest" description="Disordered" evidence="2">
    <location>
        <begin position="139"/>
        <end position="164"/>
    </location>
</feature>
<dbReference type="InterPro" id="IPR050091">
    <property type="entry name" value="PKS_NRPS_Biosynth_Enz"/>
</dbReference>
<dbReference type="SMART" id="SM00825">
    <property type="entry name" value="PKS_KS"/>
    <property type="match status" value="1"/>
</dbReference>
<accession>A0ABS5KR53</accession>
<dbReference type="Proteomes" id="UP000730482">
    <property type="component" value="Unassembled WGS sequence"/>
</dbReference>
<feature type="domain" description="Ketosynthase family 3 (KS3)" evidence="3">
    <location>
        <begin position="6"/>
        <end position="462"/>
    </location>
</feature>
<organism evidence="4 5">
    <name type="scientific">Catenulispora pinistramenti</name>
    <dbReference type="NCBI Taxonomy" id="2705254"/>
    <lineage>
        <taxon>Bacteria</taxon>
        <taxon>Bacillati</taxon>
        <taxon>Actinomycetota</taxon>
        <taxon>Actinomycetes</taxon>
        <taxon>Catenulisporales</taxon>
        <taxon>Catenulisporaceae</taxon>
        <taxon>Catenulispora</taxon>
    </lineage>
</organism>
<keyword evidence="5" id="KW-1185">Reference proteome</keyword>
<dbReference type="EMBL" id="JAAFYZ010000050">
    <property type="protein sequence ID" value="MBS2548533.1"/>
    <property type="molecule type" value="Genomic_DNA"/>
</dbReference>
<protein>
    <recommendedName>
        <fullName evidence="3">Ketosynthase family 3 (KS3) domain-containing protein</fullName>
    </recommendedName>
</protein>
<dbReference type="PANTHER" id="PTHR43775">
    <property type="entry name" value="FATTY ACID SYNTHASE"/>
    <property type="match status" value="1"/>
</dbReference>
<comment type="caution">
    <text evidence="4">The sequence shown here is derived from an EMBL/GenBank/DDBJ whole genome shotgun (WGS) entry which is preliminary data.</text>
</comment>
<evidence type="ECO:0000256" key="1">
    <source>
        <dbReference type="ARBA" id="ARBA00022679"/>
    </source>
</evidence>
<proteinExistence type="predicted"/>
<dbReference type="Pfam" id="PF02801">
    <property type="entry name" value="Ketoacyl-synt_C"/>
    <property type="match status" value="1"/>
</dbReference>
<dbReference type="RefSeq" id="WP_212010111.1">
    <property type="nucleotide sequence ID" value="NZ_JAAFYZ010000050.1"/>
</dbReference>
<evidence type="ECO:0000259" key="3">
    <source>
        <dbReference type="PROSITE" id="PS52004"/>
    </source>
</evidence>
<evidence type="ECO:0000256" key="2">
    <source>
        <dbReference type="SAM" id="MobiDB-lite"/>
    </source>
</evidence>
<gene>
    <name evidence="4" type="ORF">KGQ19_16825</name>
</gene>
<dbReference type="InterPro" id="IPR016039">
    <property type="entry name" value="Thiolase-like"/>
</dbReference>
<dbReference type="Pfam" id="PF00109">
    <property type="entry name" value="ketoacyl-synt"/>
    <property type="match status" value="3"/>
</dbReference>
<dbReference type="PANTHER" id="PTHR43775:SF51">
    <property type="entry name" value="INACTIVE PHENOLPHTHIOCEROL SYNTHESIS POLYKETIDE SYNTHASE TYPE I PKS1-RELATED"/>
    <property type="match status" value="1"/>
</dbReference>
<evidence type="ECO:0000313" key="4">
    <source>
        <dbReference type="EMBL" id="MBS2548533.1"/>
    </source>
</evidence>
<dbReference type="InterPro" id="IPR020841">
    <property type="entry name" value="PKS_Beta-ketoAc_synthase_dom"/>
</dbReference>
<reference evidence="4 5" key="1">
    <citation type="submission" date="2020-02" db="EMBL/GenBank/DDBJ databases">
        <title>Acidophilic actinobacteria isolated from forest soil.</title>
        <authorList>
            <person name="Golinska P."/>
        </authorList>
    </citation>
    <scope>NUCLEOTIDE SEQUENCE [LARGE SCALE GENOMIC DNA]</scope>
    <source>
        <strain evidence="4 5">NL8</strain>
    </source>
</reference>
<dbReference type="Gene3D" id="3.40.47.10">
    <property type="match status" value="2"/>
</dbReference>
<dbReference type="SUPFAM" id="SSF53901">
    <property type="entry name" value="Thiolase-like"/>
    <property type="match status" value="2"/>
</dbReference>
<dbReference type="InterPro" id="IPR014031">
    <property type="entry name" value="Ketoacyl_synth_C"/>
</dbReference>
<dbReference type="InterPro" id="IPR014030">
    <property type="entry name" value="Ketoacyl_synth_N"/>
</dbReference>
<sequence>MDLPPSEPVAIVGISALYPRARGVEAFWDLVTTTRLRCACTDPPAGQDSAGRPTPPHGLLDIEVDVAAFKIPPAQSASMTRMQKLMLEASRQALSDAGLTDRPIRGDRFDVIVGVCAGLDRQYLNALRIEAQRLAHDLRSAGQDGSDPDVGWELGPDPGSDLGPAAEAAASELLELLGPRLAGSPHDRVGEMASTIPARIASVFKLRGRTVALEAADGTSLVALAHAVGALRRGDSDTVLVVAGQQRESGLLAGALDAKGLTSACGHPFAGPGEGFTLAEGVSAVLLKRLSDVAEEDRVHAVIRGCALGQDPRPGTFRYSVSAEHRREVAELAYRDADVPTDSIGLVECFGSGFRSETQAELTALSGLYTGSPTEAVLGSIRDRLGHTFANAGLASVIKVALALSHGTLPPVWSPAGAPPPPGSGFRFLASAQRWEQSASPRRAAVSGASLTGMLAHFVLEEHQAVPVPPGGRPVRRPVRVREGEPVAVISWGAHFAGATGPAAVWDVFRSGRDRIGPLPTRILDREIYFDPSALSLTHTYTDQGSPAPVPAAP</sequence>
<evidence type="ECO:0000313" key="5">
    <source>
        <dbReference type="Proteomes" id="UP000730482"/>
    </source>
</evidence>
<feature type="non-terminal residue" evidence="4">
    <location>
        <position position="554"/>
    </location>
</feature>
<keyword evidence="1" id="KW-0808">Transferase</keyword>
<dbReference type="PROSITE" id="PS52004">
    <property type="entry name" value="KS3_2"/>
    <property type="match status" value="1"/>
</dbReference>
<name>A0ABS5KR53_9ACTN</name>